<accession>A0AAP6JGV6</accession>
<dbReference type="Proteomes" id="UP001302316">
    <property type="component" value="Unassembled WGS sequence"/>
</dbReference>
<keyword evidence="11" id="KW-1185">Reference proteome</keyword>
<evidence type="ECO:0000259" key="9">
    <source>
        <dbReference type="Pfam" id="PF02224"/>
    </source>
</evidence>
<sequence>MNSESSDIPVVTIDGPSGVGKGTTASLLAQALDWHLLDSGALYRLLALSAMRAGVAPEEEARLETMAQSLAVRFEAGEGEQRVLLAGEDVSREIRTEDCGTMASRIAAVPGARRGLVKLQKDFRQAPGLVADGRDMGTTIFPDAPLKIFLTASPAERALRRHKQLKEKGIDANVGELEVAIAERDRRDAERSTSPLKPADDAVRIDTTELSINQVLDRVLSLVKERLDG</sequence>
<evidence type="ECO:0000256" key="7">
    <source>
        <dbReference type="ARBA" id="ARBA00048478"/>
    </source>
</evidence>
<dbReference type="GO" id="GO:0005829">
    <property type="term" value="C:cytosol"/>
    <property type="evidence" value="ECO:0007669"/>
    <property type="project" value="TreeGrafter"/>
</dbReference>
<comment type="catalytic activity">
    <reaction evidence="6 8">
        <text>dCMP + ATP = dCDP + ADP</text>
        <dbReference type="Rhea" id="RHEA:25094"/>
        <dbReference type="ChEBI" id="CHEBI:30616"/>
        <dbReference type="ChEBI" id="CHEBI:57566"/>
        <dbReference type="ChEBI" id="CHEBI:58593"/>
        <dbReference type="ChEBI" id="CHEBI:456216"/>
        <dbReference type="EC" id="2.7.4.25"/>
    </reaction>
</comment>
<dbReference type="PANTHER" id="PTHR21299:SF2">
    <property type="entry name" value="CYTIDYLATE KINASE"/>
    <property type="match status" value="1"/>
</dbReference>
<dbReference type="Gene3D" id="3.40.50.300">
    <property type="entry name" value="P-loop containing nucleotide triphosphate hydrolases"/>
    <property type="match status" value="1"/>
</dbReference>
<evidence type="ECO:0000256" key="5">
    <source>
        <dbReference type="ARBA" id="ARBA00022840"/>
    </source>
</evidence>
<dbReference type="GO" id="GO:0036431">
    <property type="term" value="F:dCMP kinase activity"/>
    <property type="evidence" value="ECO:0007669"/>
    <property type="project" value="InterPro"/>
</dbReference>
<evidence type="ECO:0000256" key="2">
    <source>
        <dbReference type="ARBA" id="ARBA00022679"/>
    </source>
</evidence>
<dbReference type="EMBL" id="JAYGII010000031">
    <property type="protein sequence ID" value="MEA5446402.1"/>
    <property type="molecule type" value="Genomic_DNA"/>
</dbReference>
<dbReference type="NCBIfam" id="TIGR00017">
    <property type="entry name" value="cmk"/>
    <property type="match status" value="1"/>
</dbReference>
<dbReference type="PANTHER" id="PTHR21299">
    <property type="entry name" value="CYTIDYLATE KINASE/PANTOATE-BETA-ALANINE LIGASE"/>
    <property type="match status" value="1"/>
</dbReference>
<comment type="subcellular location">
    <subcellularLocation>
        <location evidence="8">Cytoplasm</location>
    </subcellularLocation>
</comment>
<feature type="binding site" evidence="8">
    <location>
        <begin position="15"/>
        <end position="23"/>
    </location>
    <ligand>
        <name>ATP</name>
        <dbReference type="ChEBI" id="CHEBI:30616"/>
    </ligand>
</feature>
<dbReference type="CDD" id="cd02020">
    <property type="entry name" value="CMPK"/>
    <property type="match status" value="1"/>
</dbReference>
<evidence type="ECO:0000256" key="4">
    <source>
        <dbReference type="ARBA" id="ARBA00022777"/>
    </source>
</evidence>
<dbReference type="EC" id="2.7.4.25" evidence="8"/>
<dbReference type="Pfam" id="PF02224">
    <property type="entry name" value="Cytidylate_kin"/>
    <property type="match status" value="1"/>
</dbReference>
<comment type="caution">
    <text evidence="10">The sequence shown here is derived from an EMBL/GenBank/DDBJ whole genome shotgun (WGS) entry which is preliminary data.</text>
</comment>
<feature type="domain" description="Cytidylate kinase" evidence="9">
    <location>
        <begin position="11"/>
        <end position="224"/>
    </location>
</feature>
<dbReference type="GO" id="GO:0005524">
    <property type="term" value="F:ATP binding"/>
    <property type="evidence" value="ECO:0007669"/>
    <property type="project" value="UniProtKB-UniRule"/>
</dbReference>
<comment type="similarity">
    <text evidence="1 8">Belongs to the cytidylate kinase family. Type 1 subfamily.</text>
</comment>
<dbReference type="InterPro" id="IPR003136">
    <property type="entry name" value="Cytidylate_kin"/>
</dbReference>
<dbReference type="InterPro" id="IPR011994">
    <property type="entry name" value="Cytidylate_kinase_dom"/>
</dbReference>
<dbReference type="HAMAP" id="MF_00238">
    <property type="entry name" value="Cytidyl_kinase_type1"/>
    <property type="match status" value="1"/>
</dbReference>
<gene>
    <name evidence="8 10" type="primary">cmk</name>
    <name evidence="10" type="ORF">VCB98_11285</name>
</gene>
<evidence type="ECO:0000313" key="11">
    <source>
        <dbReference type="Proteomes" id="UP001302316"/>
    </source>
</evidence>
<proteinExistence type="inferred from homology"/>
<keyword evidence="3 8" id="KW-0547">Nucleotide-binding</keyword>
<dbReference type="GO" id="GO:0015949">
    <property type="term" value="P:nucleobase-containing small molecule interconversion"/>
    <property type="evidence" value="ECO:0007669"/>
    <property type="project" value="TreeGrafter"/>
</dbReference>
<keyword evidence="5 8" id="KW-0067">ATP-binding</keyword>
<keyword evidence="4 8" id="KW-0418">Kinase</keyword>
<evidence type="ECO:0000256" key="6">
    <source>
        <dbReference type="ARBA" id="ARBA00047615"/>
    </source>
</evidence>
<evidence type="ECO:0000313" key="10">
    <source>
        <dbReference type="EMBL" id="MEA5446402.1"/>
    </source>
</evidence>
<protein>
    <recommendedName>
        <fullName evidence="8">Cytidylate kinase</fullName>
        <shortName evidence="8">CK</shortName>
        <ecNumber evidence="8">2.7.4.25</ecNumber>
    </recommendedName>
    <alternativeName>
        <fullName evidence="8">Cytidine monophosphate kinase</fullName>
        <shortName evidence="8">CMP kinase</shortName>
    </alternativeName>
</protein>
<dbReference type="GO" id="GO:0006220">
    <property type="term" value="P:pyrimidine nucleotide metabolic process"/>
    <property type="evidence" value="ECO:0007669"/>
    <property type="project" value="UniProtKB-UniRule"/>
</dbReference>
<evidence type="ECO:0000256" key="3">
    <source>
        <dbReference type="ARBA" id="ARBA00022741"/>
    </source>
</evidence>
<dbReference type="SUPFAM" id="SSF52540">
    <property type="entry name" value="P-loop containing nucleoside triphosphate hydrolases"/>
    <property type="match status" value="1"/>
</dbReference>
<evidence type="ECO:0000256" key="8">
    <source>
        <dbReference type="HAMAP-Rule" id="MF_00238"/>
    </source>
</evidence>
<organism evidence="10 11">
    <name type="scientific">Natronospira elongata</name>
    <dbReference type="NCBI Taxonomy" id="3110268"/>
    <lineage>
        <taxon>Bacteria</taxon>
        <taxon>Pseudomonadati</taxon>
        <taxon>Pseudomonadota</taxon>
        <taxon>Gammaproteobacteria</taxon>
        <taxon>Natronospirales</taxon>
        <taxon>Natronospiraceae</taxon>
        <taxon>Natronospira</taxon>
    </lineage>
</organism>
<evidence type="ECO:0000256" key="1">
    <source>
        <dbReference type="ARBA" id="ARBA00009427"/>
    </source>
</evidence>
<dbReference type="AlphaFoldDB" id="A0AAP6JGV6"/>
<keyword evidence="2 8" id="KW-0808">Transferase</keyword>
<keyword evidence="8" id="KW-0963">Cytoplasm</keyword>
<comment type="catalytic activity">
    <reaction evidence="7 8">
        <text>CMP + ATP = CDP + ADP</text>
        <dbReference type="Rhea" id="RHEA:11600"/>
        <dbReference type="ChEBI" id="CHEBI:30616"/>
        <dbReference type="ChEBI" id="CHEBI:58069"/>
        <dbReference type="ChEBI" id="CHEBI:60377"/>
        <dbReference type="ChEBI" id="CHEBI:456216"/>
        <dbReference type="EC" id="2.7.4.25"/>
    </reaction>
</comment>
<dbReference type="InterPro" id="IPR027417">
    <property type="entry name" value="P-loop_NTPase"/>
</dbReference>
<name>A0AAP6JGV6_9GAMM</name>
<reference evidence="10 11" key="1">
    <citation type="submission" date="2023-12" db="EMBL/GenBank/DDBJ databases">
        <title>Whole-genome sequencing of halo(alkali)philic microorganisms from hypersaline lakes.</title>
        <authorList>
            <person name="Sorokin D.Y."/>
            <person name="Merkel A.Y."/>
            <person name="Messina E."/>
            <person name="Yakimov M."/>
        </authorList>
    </citation>
    <scope>NUCLEOTIDE SEQUENCE [LARGE SCALE GENOMIC DNA]</scope>
    <source>
        <strain evidence="10 11">AB-CW1</strain>
    </source>
</reference>